<dbReference type="RefSeq" id="WP_142815921.1">
    <property type="nucleotide sequence ID" value="NZ_CP033893.1"/>
</dbReference>
<proteinExistence type="predicted"/>
<evidence type="ECO:0000313" key="1">
    <source>
        <dbReference type="EMBL" id="QDL33853.1"/>
    </source>
</evidence>
<sequence>MRKFNWVICDCCEGHGKVDNPAFSNGFTSSEWADMDCDEKRSYLDGFYDVPCTNCSGTGKTKVPNIAALSFSEKRELVEQRRQSRFEAEYAREVEIERRMGC</sequence>
<accession>A0A515D0B1</accession>
<dbReference type="Proteomes" id="UP000317572">
    <property type="component" value="Chromosome"/>
</dbReference>
<organism evidence="1 2">
    <name type="scientific">Serratia liquefaciens</name>
    <dbReference type="NCBI Taxonomy" id="614"/>
    <lineage>
        <taxon>Bacteria</taxon>
        <taxon>Pseudomonadati</taxon>
        <taxon>Pseudomonadota</taxon>
        <taxon>Gammaproteobacteria</taxon>
        <taxon>Enterobacterales</taxon>
        <taxon>Yersiniaceae</taxon>
        <taxon>Serratia</taxon>
    </lineage>
</organism>
<dbReference type="EMBL" id="CP033893">
    <property type="protein sequence ID" value="QDL33853.1"/>
    <property type="molecule type" value="Genomic_DNA"/>
</dbReference>
<evidence type="ECO:0000313" key="2">
    <source>
        <dbReference type="Proteomes" id="UP000317572"/>
    </source>
</evidence>
<dbReference type="AlphaFoldDB" id="A0A515D0B1"/>
<protein>
    <submittedName>
        <fullName evidence="1">Uncharacterized protein</fullName>
    </submittedName>
</protein>
<name>A0A515D0B1_SERLI</name>
<gene>
    <name evidence="1" type="ORF">EGO53_19545</name>
</gene>
<reference evidence="1 2" key="1">
    <citation type="submission" date="2018-11" db="EMBL/GenBank/DDBJ databases">
        <title>The first complete genome of Serratia liquefaciens isolated from metalophyte plant revel distinctness adaptive mechanisms in an extreme habitat.</title>
        <authorList>
            <person name="Caneschi W.L."/>
            <person name="Sanchez A.B."/>
            <person name="Felestrino E.B."/>
            <person name="Assis R.A.B."/>
            <person name="Lemes C.G.C."/>
            <person name="Cordeiro I.F."/>
            <person name="Fonseca N.P."/>
            <person name="Villa M."/>
            <person name="Vieira I.T."/>
            <person name="Moraes L.A."/>
            <person name="Kamino L.H.Y."/>
            <person name="do Carmo F."/>
            <person name="Garcia C.M."/>
            <person name="Almeida N.F."/>
            <person name="Silva R.S."/>
            <person name="Ferro J.A."/>
            <person name="Ferro M.I.T."/>
            <person name="Varani A.M."/>
            <person name="Ferreira R.M."/>
            <person name="dos Santos V.L."/>
            <person name="Silva U.C."/>
            <person name="Setubal J.C."/>
            <person name="Moreira L.M."/>
        </authorList>
    </citation>
    <scope>NUCLEOTIDE SEQUENCE [LARGE SCALE GENOMIC DNA]</scope>
    <source>
        <strain evidence="1 2">FG3</strain>
    </source>
</reference>